<dbReference type="AlphaFoldDB" id="A0A835BF64"/>
<feature type="region of interest" description="Disordered" evidence="1">
    <location>
        <begin position="287"/>
        <end position="395"/>
    </location>
</feature>
<dbReference type="Pfam" id="PF03732">
    <property type="entry name" value="Retrotrans_gag"/>
    <property type="match status" value="1"/>
</dbReference>
<evidence type="ECO:0000313" key="6">
    <source>
        <dbReference type="Proteomes" id="UP000636709"/>
    </source>
</evidence>
<dbReference type="EMBL" id="JACEFO010001996">
    <property type="protein sequence ID" value="KAF8689950.1"/>
    <property type="molecule type" value="Genomic_DNA"/>
</dbReference>
<evidence type="ECO:0008006" key="7">
    <source>
        <dbReference type="Google" id="ProtNLM"/>
    </source>
</evidence>
<feature type="compositionally biased region" description="Polar residues" evidence="1">
    <location>
        <begin position="608"/>
        <end position="620"/>
    </location>
</feature>
<dbReference type="InterPro" id="IPR016140">
    <property type="entry name" value="Bifunc_inhib/LTP/seed_store"/>
</dbReference>
<feature type="compositionally biased region" description="Polar residues" evidence="1">
    <location>
        <begin position="353"/>
        <end position="362"/>
    </location>
</feature>
<feature type="chain" id="PRO_5033054527" description="Retrotransposon gag domain-containing protein" evidence="2">
    <location>
        <begin position="25"/>
        <end position="1170"/>
    </location>
</feature>
<proteinExistence type="predicted"/>
<evidence type="ECO:0000256" key="2">
    <source>
        <dbReference type="SAM" id="SignalP"/>
    </source>
</evidence>
<dbReference type="CDD" id="cd00303">
    <property type="entry name" value="retropepsin_like"/>
    <property type="match status" value="1"/>
</dbReference>
<protein>
    <recommendedName>
        <fullName evidence="7">Retrotransposon gag domain-containing protein</fullName>
    </recommendedName>
</protein>
<evidence type="ECO:0000259" key="4">
    <source>
        <dbReference type="Pfam" id="PF14368"/>
    </source>
</evidence>
<gene>
    <name evidence="5" type="ORF">HU200_041585</name>
</gene>
<feature type="compositionally biased region" description="Low complexity" evidence="1">
    <location>
        <begin position="363"/>
        <end position="373"/>
    </location>
</feature>
<feature type="region of interest" description="Disordered" evidence="1">
    <location>
        <begin position="958"/>
        <end position="982"/>
    </location>
</feature>
<dbReference type="OrthoDB" id="1937476at2759"/>
<dbReference type="SUPFAM" id="SSF47699">
    <property type="entry name" value="Bifunctional inhibitor/lipid-transfer protein/seed storage 2S albumin"/>
    <property type="match status" value="1"/>
</dbReference>
<sequence>MTMASSMLIVLLVAFAVAVPPSMAARDVAAAKAAEAPSPSGSGGDDVLYPTDIFGDIIGEIGKDIGQIGKDIGELPDLPLPRILPCPPAFPKIPLIPCHNVTMAPLPPVAACRPGLAKYMAPCAGFLTGGEPSSPPKECCDVVAPFFQDVTTTPFCLCHFVNGDDGKVFQAPVNHTRASNFLNQCGYGLTSDDVSRICRLLHRAMEQMMEGKASRAGSPGSALNLVSINRRHFGAVRGDLLSMASFSASIVTKFEAGASFIFGSWLCIANQEGELQHQLRDEMAAPASPRAQTIPRGSRKIPNSDTISGSYPTRRSTWRPKQIQSRADHVNPTPIKGQDQATCPRLPGGLRITSESRQGSTIRTVTTTPRVPRNPGSNPRGTKTSPRGSHASQFPFGLTNSAAVHQKHLKKKVLQPRGATSDLVMTTTPSGVIVHWPDMDSEVALFEANIPSTVRDILPLLPFQEGRELPVATSNRRTGPSNPGRQSCVILNDHSDEEVVSDDAPTEEGETDADRELRIERNRNRALRRRFIKRKNLNSEFDKEGIFNSPVANILFGVSVFEGFQTTPEINLAKARLEAASVMVDRLDGGRSASKSKSSSRHQAPSVRRQSSHYGSSAGQTKDKNRPREEPRRPREEPPRSQRREEPRPARSHVTPNDARNDIIRIREGRATSHVADSAGRCDAPNPDALPCYTRAIRVSSFPRKFKPPGIANFDGKQDPNIWLRRYSSAIEASGGDDISKMLYFPVAMEQGPLTWLESLHPDSIDSWHALKKAFVSNYQGSFERPDSKYELRACKQKPDESLRDYNRRFFAIKASCVPIPDSEVIDYFQEGMTDRTLFRDFGHNRPRDLEEFRALVSNWMDTDDQERERYGKRPNNPGRKNQEDNRDQPRDSFQRNGNNPRKRPHNTVATVQTVRSAKSAQQRREEFNKLLKKRCPYHPDSKHTMGECVLLRETFSTPNKKQKSAGDGDDGHDKGDSGFPDITNTVNVIFGGMAVSDTSRNRKNAWREAYAAEPAVVTPLRWSDTTITWSREDQWTEITSPGRYPLVLETVVANSRLTKVLIDGGSGLNLIFAKTLKSMGLDTSTLQPADTPFYGIVPGKAAIPLGQITLPVTYGTSSNYRTEFIKFEVADFETSYHAILGRPALAKFMAIPHYTYLFKPPSRFSTTSP</sequence>
<dbReference type="InterPro" id="IPR005162">
    <property type="entry name" value="Retrotrans_gag_dom"/>
</dbReference>
<feature type="region of interest" description="Disordered" evidence="1">
    <location>
        <begin position="588"/>
        <end position="664"/>
    </location>
</feature>
<evidence type="ECO:0000313" key="5">
    <source>
        <dbReference type="EMBL" id="KAF8689950.1"/>
    </source>
</evidence>
<feature type="compositionally biased region" description="Polar residues" evidence="1">
    <location>
        <begin position="375"/>
        <end position="395"/>
    </location>
</feature>
<feature type="domain" description="Bifunctional inhibitor/plant lipid transfer protein/seed storage helical" evidence="4">
    <location>
        <begin position="107"/>
        <end position="187"/>
    </location>
</feature>
<dbReference type="Gene3D" id="2.40.70.10">
    <property type="entry name" value="Acid Proteases"/>
    <property type="match status" value="1"/>
</dbReference>
<dbReference type="Gene3D" id="1.10.110.10">
    <property type="entry name" value="Plant lipid-transfer and hydrophobic proteins"/>
    <property type="match status" value="1"/>
</dbReference>
<dbReference type="Pfam" id="PF14368">
    <property type="entry name" value="LTP_2"/>
    <property type="match status" value="1"/>
</dbReference>
<feature type="compositionally biased region" description="Basic and acidic residues" evidence="1">
    <location>
        <begin position="965"/>
        <end position="977"/>
    </location>
</feature>
<dbReference type="PANTHER" id="PTHR33223:SF8">
    <property type="entry name" value="OS04G0172440 PROTEIN"/>
    <property type="match status" value="1"/>
</dbReference>
<dbReference type="PANTHER" id="PTHR33223">
    <property type="entry name" value="CCHC-TYPE DOMAIN-CONTAINING PROTEIN"/>
    <property type="match status" value="1"/>
</dbReference>
<dbReference type="InterPro" id="IPR021109">
    <property type="entry name" value="Peptidase_aspartic_dom_sf"/>
</dbReference>
<feature type="compositionally biased region" description="Polar residues" evidence="1">
    <location>
        <begin position="301"/>
        <end position="315"/>
    </location>
</feature>
<feature type="compositionally biased region" description="Basic and acidic residues" evidence="1">
    <location>
        <begin position="621"/>
        <end position="649"/>
    </location>
</feature>
<keyword evidence="6" id="KW-1185">Reference proteome</keyword>
<feature type="region of interest" description="Disordered" evidence="1">
    <location>
        <begin position="864"/>
        <end position="910"/>
    </location>
</feature>
<name>A0A835BF64_9POAL</name>
<keyword evidence="2" id="KW-0732">Signal</keyword>
<feature type="domain" description="Retrotransposon gag" evidence="3">
    <location>
        <begin position="745"/>
        <end position="834"/>
    </location>
</feature>
<feature type="signal peptide" evidence="2">
    <location>
        <begin position="1"/>
        <end position="24"/>
    </location>
</feature>
<accession>A0A835BF64</accession>
<comment type="caution">
    <text evidence="5">The sequence shown here is derived from an EMBL/GenBank/DDBJ whole genome shotgun (WGS) entry which is preliminary data.</text>
</comment>
<evidence type="ECO:0000256" key="1">
    <source>
        <dbReference type="SAM" id="MobiDB-lite"/>
    </source>
</evidence>
<feature type="compositionally biased region" description="Basic and acidic residues" evidence="1">
    <location>
        <begin position="881"/>
        <end position="894"/>
    </location>
</feature>
<dbReference type="InterPro" id="IPR036312">
    <property type="entry name" value="Bifun_inhib/LTP/seed_sf"/>
</dbReference>
<organism evidence="5 6">
    <name type="scientific">Digitaria exilis</name>
    <dbReference type="NCBI Taxonomy" id="1010633"/>
    <lineage>
        <taxon>Eukaryota</taxon>
        <taxon>Viridiplantae</taxon>
        <taxon>Streptophyta</taxon>
        <taxon>Embryophyta</taxon>
        <taxon>Tracheophyta</taxon>
        <taxon>Spermatophyta</taxon>
        <taxon>Magnoliopsida</taxon>
        <taxon>Liliopsida</taxon>
        <taxon>Poales</taxon>
        <taxon>Poaceae</taxon>
        <taxon>PACMAD clade</taxon>
        <taxon>Panicoideae</taxon>
        <taxon>Panicodae</taxon>
        <taxon>Paniceae</taxon>
        <taxon>Anthephorinae</taxon>
        <taxon>Digitaria</taxon>
    </lineage>
</organism>
<reference evidence="5" key="1">
    <citation type="submission" date="2020-07" db="EMBL/GenBank/DDBJ databases">
        <title>Genome sequence and genetic diversity analysis of an under-domesticated orphan crop, white fonio (Digitaria exilis).</title>
        <authorList>
            <person name="Bennetzen J.L."/>
            <person name="Chen S."/>
            <person name="Ma X."/>
            <person name="Wang X."/>
            <person name="Yssel A.E.J."/>
            <person name="Chaluvadi S.R."/>
            <person name="Johnson M."/>
            <person name="Gangashetty P."/>
            <person name="Hamidou F."/>
            <person name="Sanogo M.D."/>
            <person name="Zwaenepoel A."/>
            <person name="Wallace J."/>
            <person name="Van De Peer Y."/>
            <person name="Van Deynze A."/>
        </authorList>
    </citation>
    <scope>NUCLEOTIDE SEQUENCE</scope>
    <source>
        <tissue evidence="5">Leaves</tissue>
    </source>
</reference>
<dbReference type="CDD" id="cd00010">
    <property type="entry name" value="AAI_LTSS"/>
    <property type="match status" value="1"/>
</dbReference>
<evidence type="ECO:0000259" key="3">
    <source>
        <dbReference type="Pfam" id="PF03732"/>
    </source>
</evidence>
<dbReference type="Proteomes" id="UP000636709">
    <property type="component" value="Unassembled WGS sequence"/>
</dbReference>